<evidence type="ECO:0000313" key="5">
    <source>
        <dbReference type="EMBL" id="QIA65054.1"/>
    </source>
</evidence>
<dbReference type="SUPFAM" id="SSF55248">
    <property type="entry name" value="PCD-like"/>
    <property type="match status" value="1"/>
</dbReference>
<comment type="catalytic activity">
    <reaction evidence="1 4">
        <text>(4aS,6R)-4a-hydroxy-L-erythro-5,6,7,8-tetrahydrobiopterin = (6R)-L-erythro-6,7-dihydrobiopterin + H2O</text>
        <dbReference type="Rhea" id="RHEA:11920"/>
        <dbReference type="ChEBI" id="CHEBI:15377"/>
        <dbReference type="ChEBI" id="CHEBI:15642"/>
        <dbReference type="ChEBI" id="CHEBI:43120"/>
        <dbReference type="EC" id="4.2.1.96"/>
    </reaction>
</comment>
<gene>
    <name evidence="5" type="ORF">GT360_15945</name>
</gene>
<dbReference type="GO" id="GO:0008124">
    <property type="term" value="F:4-alpha-hydroxytetrahydrobiopterin dehydratase activity"/>
    <property type="evidence" value="ECO:0007669"/>
    <property type="project" value="UniProtKB-UniRule"/>
</dbReference>
<evidence type="ECO:0000313" key="6">
    <source>
        <dbReference type="Proteomes" id="UP000464262"/>
    </source>
</evidence>
<dbReference type="NCBIfam" id="NF002018">
    <property type="entry name" value="PRK00823.1-3"/>
    <property type="match status" value="1"/>
</dbReference>
<dbReference type="KEGG" id="vas:GT360_15945"/>
<evidence type="ECO:0000256" key="1">
    <source>
        <dbReference type="ARBA" id="ARBA00001554"/>
    </source>
</evidence>
<evidence type="ECO:0000256" key="4">
    <source>
        <dbReference type="HAMAP-Rule" id="MF_00434"/>
    </source>
</evidence>
<dbReference type="RefSeq" id="WP_164649953.1">
    <property type="nucleotide sequence ID" value="NZ_CP047476.1"/>
</dbReference>
<organism evidence="5 6">
    <name type="scientific">Vibrio astriarenae</name>
    <dbReference type="NCBI Taxonomy" id="1481923"/>
    <lineage>
        <taxon>Bacteria</taxon>
        <taxon>Pseudomonadati</taxon>
        <taxon>Pseudomonadota</taxon>
        <taxon>Gammaproteobacteria</taxon>
        <taxon>Vibrionales</taxon>
        <taxon>Vibrionaceae</taxon>
        <taxon>Vibrio</taxon>
    </lineage>
</organism>
<keyword evidence="3 4" id="KW-0456">Lyase</keyword>
<comment type="similarity">
    <text evidence="2 4">Belongs to the pterin-4-alpha-carbinolamine dehydratase family.</text>
</comment>
<reference evidence="5 6" key="1">
    <citation type="submission" date="2020-01" db="EMBL/GenBank/DDBJ databases">
        <title>Whole genome and functional gene identification of agarase of Vibrio HN897.</title>
        <authorList>
            <person name="Liu Y."/>
            <person name="Zhao Z."/>
        </authorList>
    </citation>
    <scope>NUCLEOTIDE SEQUENCE [LARGE SCALE GENOMIC DNA]</scope>
    <source>
        <strain evidence="5 6">HN897</strain>
    </source>
</reference>
<dbReference type="InterPro" id="IPR036428">
    <property type="entry name" value="PCD_sf"/>
</dbReference>
<keyword evidence="6" id="KW-1185">Reference proteome</keyword>
<dbReference type="NCBIfam" id="NF002017">
    <property type="entry name" value="PRK00823.1-2"/>
    <property type="match status" value="1"/>
</dbReference>
<dbReference type="EC" id="4.2.1.96" evidence="4"/>
<dbReference type="Gene3D" id="3.30.1360.20">
    <property type="entry name" value="Transcriptional coactivator/pterin dehydratase"/>
    <property type="match status" value="1"/>
</dbReference>
<evidence type="ECO:0000256" key="3">
    <source>
        <dbReference type="ARBA" id="ARBA00023239"/>
    </source>
</evidence>
<dbReference type="PANTHER" id="PTHR12599">
    <property type="entry name" value="PTERIN-4-ALPHA-CARBINOLAMINE DEHYDRATASE"/>
    <property type="match status" value="1"/>
</dbReference>
<dbReference type="Pfam" id="PF01329">
    <property type="entry name" value="Pterin_4a"/>
    <property type="match status" value="1"/>
</dbReference>
<dbReference type="Proteomes" id="UP000464262">
    <property type="component" value="Chromosome 2"/>
</dbReference>
<dbReference type="InterPro" id="IPR001533">
    <property type="entry name" value="Pterin_deHydtase"/>
</dbReference>
<dbReference type="EMBL" id="CP047476">
    <property type="protein sequence ID" value="QIA65054.1"/>
    <property type="molecule type" value="Genomic_DNA"/>
</dbReference>
<protein>
    <recommendedName>
        <fullName evidence="4">Putative pterin-4-alpha-carbinolamine dehydratase</fullName>
        <shortName evidence="4">PHS</shortName>
        <ecNumber evidence="4">4.2.1.96</ecNumber>
    </recommendedName>
    <alternativeName>
        <fullName evidence="4">4-alpha-hydroxy-tetrahydropterin dehydratase</fullName>
    </alternativeName>
    <alternativeName>
        <fullName evidence="4">Pterin carbinolamine dehydratase</fullName>
        <shortName evidence="4">PCD</shortName>
    </alternativeName>
</protein>
<name>A0A7Z2T611_9VIBR</name>
<dbReference type="GO" id="GO:0006729">
    <property type="term" value="P:tetrahydrobiopterin biosynthetic process"/>
    <property type="evidence" value="ECO:0007669"/>
    <property type="project" value="InterPro"/>
</dbReference>
<accession>A0A7Z2T611</accession>
<dbReference type="CDD" id="cd00914">
    <property type="entry name" value="PCD_DCoH_subfamily_b"/>
    <property type="match status" value="1"/>
</dbReference>
<dbReference type="HAMAP" id="MF_00434">
    <property type="entry name" value="Pterin_4_alpha"/>
    <property type="match status" value="1"/>
</dbReference>
<proteinExistence type="inferred from homology"/>
<sequence length="98" mass="10920">MSDILSLEVLQSSLSKLNGTSSATWQLHQGKLYTELVFADFIRAFGFMTQVAILAEKMNHHPEWSNVYKKVEINLVTHDAGGITEKDVTLAQKISALL</sequence>
<evidence type="ECO:0000256" key="2">
    <source>
        <dbReference type="ARBA" id="ARBA00006472"/>
    </source>
</evidence>
<dbReference type="AlphaFoldDB" id="A0A7Z2T611"/>
<dbReference type="PANTHER" id="PTHR12599:SF0">
    <property type="entry name" value="PTERIN-4-ALPHA-CARBINOLAMINE DEHYDRATASE"/>
    <property type="match status" value="1"/>
</dbReference>